<keyword evidence="2" id="KW-1185">Reference proteome</keyword>
<dbReference type="EMBL" id="LGUT01003322">
    <property type="protein sequence ID" value="KOG85596.1"/>
    <property type="molecule type" value="Genomic_DNA"/>
</dbReference>
<evidence type="ECO:0000313" key="1">
    <source>
        <dbReference type="EMBL" id="KOG85596.1"/>
    </source>
</evidence>
<dbReference type="Proteomes" id="UP000037020">
    <property type="component" value="Unassembled WGS sequence"/>
</dbReference>
<proteinExistence type="predicted"/>
<protein>
    <submittedName>
        <fullName evidence="1">Uncharacterized protein</fullName>
    </submittedName>
</protein>
<comment type="caution">
    <text evidence="1">The sequence shown here is derived from an EMBL/GenBank/DDBJ whole genome shotgun (WGS) entry which is preliminary data.</text>
</comment>
<reference evidence="1 2" key="1">
    <citation type="submission" date="2015-07" db="EMBL/GenBank/DDBJ databases">
        <authorList>
            <person name="Ju K.-S."/>
            <person name="Doroghazi J.R."/>
            <person name="Metcalf W.W."/>
        </authorList>
    </citation>
    <scope>NUCLEOTIDE SEQUENCE [LARGE SCALE GENOMIC DNA]</scope>
    <source>
        <strain evidence="1 2">NRRL B-3589</strain>
    </source>
</reference>
<name>A0ABR5IWS4_9ACTN</name>
<organism evidence="1 2">
    <name type="scientific">Streptomyces varsoviensis</name>
    <dbReference type="NCBI Taxonomy" id="67373"/>
    <lineage>
        <taxon>Bacteria</taxon>
        <taxon>Bacillati</taxon>
        <taxon>Actinomycetota</taxon>
        <taxon>Actinomycetes</taxon>
        <taxon>Kitasatosporales</taxon>
        <taxon>Streptomycetaceae</taxon>
        <taxon>Streptomyces</taxon>
    </lineage>
</organism>
<gene>
    <name evidence="1" type="ORF">ADK38_35780</name>
</gene>
<feature type="non-terminal residue" evidence="1">
    <location>
        <position position="99"/>
    </location>
</feature>
<sequence length="99" mass="10174">MGREAGGDEVDQFVVADAVGDHVGDDLLPEVLVRDADDGRLAHRRVVEQGVLHLARADPVAARLDQVGGGAADDAVRAVGLDGRDVARTEPAVGREGGG</sequence>
<accession>A0ABR5IWS4</accession>
<evidence type="ECO:0000313" key="2">
    <source>
        <dbReference type="Proteomes" id="UP000037020"/>
    </source>
</evidence>